<dbReference type="PROSITE" id="PS50156">
    <property type="entry name" value="SSD"/>
    <property type="match status" value="1"/>
</dbReference>
<feature type="transmembrane region" description="Helical" evidence="7">
    <location>
        <begin position="567"/>
        <end position="586"/>
    </location>
</feature>
<evidence type="ECO:0000259" key="8">
    <source>
        <dbReference type="PROSITE" id="PS50156"/>
    </source>
</evidence>
<dbReference type="Pfam" id="PF03176">
    <property type="entry name" value="MMPL"/>
    <property type="match status" value="2"/>
</dbReference>
<dbReference type="Gene3D" id="1.20.1640.10">
    <property type="entry name" value="Multidrug efflux transporter AcrB transmembrane domain"/>
    <property type="match status" value="2"/>
</dbReference>
<evidence type="ECO:0000256" key="4">
    <source>
        <dbReference type="ARBA" id="ARBA00022692"/>
    </source>
</evidence>
<gene>
    <name evidence="9" type="ORF">ACTIVE_0273</name>
</gene>
<evidence type="ECO:0000256" key="1">
    <source>
        <dbReference type="ARBA" id="ARBA00004651"/>
    </source>
</evidence>
<feature type="transmembrane region" description="Helical" evidence="7">
    <location>
        <begin position="539"/>
        <end position="560"/>
    </location>
</feature>
<keyword evidence="4 7" id="KW-0812">Transmembrane</keyword>
<comment type="subcellular location">
    <subcellularLocation>
        <location evidence="1">Cell membrane</location>
        <topology evidence="1">Multi-pass membrane protein</topology>
    </subcellularLocation>
</comment>
<feature type="transmembrane region" description="Helical" evidence="7">
    <location>
        <begin position="31"/>
        <end position="48"/>
    </location>
</feature>
<feature type="transmembrane region" description="Helical" evidence="7">
    <location>
        <begin position="316"/>
        <end position="343"/>
    </location>
</feature>
<comment type="similarity">
    <text evidence="2">Belongs to the resistance-nodulation-cell division (RND) (TC 2.A.6) family. MmpL subfamily.</text>
</comment>
<proteinExistence type="inferred from homology"/>
<keyword evidence="6 7" id="KW-0472">Membrane</keyword>
<dbReference type="PANTHER" id="PTHR33406">
    <property type="entry name" value="MEMBRANE PROTEIN MJ1562-RELATED"/>
    <property type="match status" value="1"/>
</dbReference>
<keyword evidence="5 7" id="KW-1133">Transmembrane helix</keyword>
<dbReference type="InterPro" id="IPR004869">
    <property type="entry name" value="MMPL_dom"/>
</dbReference>
<dbReference type="SUPFAM" id="SSF82866">
    <property type="entry name" value="Multidrug efflux transporter AcrB transmembrane domain"/>
    <property type="match status" value="2"/>
</dbReference>
<feature type="transmembrane region" description="Helical" evidence="7">
    <location>
        <begin position="245"/>
        <end position="264"/>
    </location>
</feature>
<evidence type="ECO:0000256" key="3">
    <source>
        <dbReference type="ARBA" id="ARBA00022475"/>
    </source>
</evidence>
<evidence type="ECO:0000313" key="10">
    <source>
        <dbReference type="Proteomes" id="UP000501240"/>
    </source>
</evidence>
<dbReference type="AlphaFoldDB" id="A0A7D3VPA9"/>
<evidence type="ECO:0000256" key="5">
    <source>
        <dbReference type="ARBA" id="ARBA00022989"/>
    </source>
</evidence>
<name>A0A7D3VPA9_ACTVE</name>
<keyword evidence="10" id="KW-1185">Reference proteome</keyword>
<feature type="transmembrane region" description="Helical" evidence="7">
    <location>
        <begin position="291"/>
        <end position="310"/>
    </location>
</feature>
<protein>
    <submittedName>
        <fullName evidence="9">MMPL domain protein</fullName>
    </submittedName>
</protein>
<dbReference type="GO" id="GO:0005886">
    <property type="term" value="C:plasma membrane"/>
    <property type="evidence" value="ECO:0007669"/>
    <property type="project" value="UniProtKB-SubCell"/>
</dbReference>
<accession>A0A7D3VPA9</accession>
<dbReference type="PANTHER" id="PTHR33406:SF11">
    <property type="entry name" value="MEMBRANE PROTEIN SCO6666-RELATED"/>
    <property type="match status" value="1"/>
</dbReference>
<reference evidence="9 10" key="1">
    <citation type="submission" date="2020-05" db="EMBL/GenBank/DDBJ databases">
        <title>Actinomadura verrucosospora NRRL-B18236 (PFL_A860) Genome sequencing and assembly.</title>
        <authorList>
            <person name="Samborskyy M."/>
        </authorList>
    </citation>
    <scope>NUCLEOTIDE SEQUENCE [LARGE SCALE GENOMIC DNA]</scope>
    <source>
        <strain evidence="9 10">NRRL:B18236</strain>
    </source>
</reference>
<evidence type="ECO:0000256" key="6">
    <source>
        <dbReference type="ARBA" id="ARBA00023136"/>
    </source>
</evidence>
<evidence type="ECO:0000256" key="7">
    <source>
        <dbReference type="SAM" id="Phobius"/>
    </source>
</evidence>
<sequence length="723" mass="75589">MTLTENSRPASGVTPRGVFARVAAFAHRRRWLVLLLWVAVLAGIWGAACAVGDDYREDYSLPGTQSQRAADLLAVHGSGRAADNVQIVLSRDAGLSDSSTRKRVEGMLARVAALPTIEQVRARYADPSAIAPGGRIGYATAALKKPAKQMERADAERIHEIARSASGDGLQVELGGDVARLLADEQGGLAEGAGLLAALVILLLMFGSVTAAGLPIVTALFAVGSTLGAIVVASHLFMIAAWTPYVMMLVGLGVGIDYALLVFARYRAELLNGTSPERAAVTALDQSGRTVFFAGGTVILALLGLVALGLGSLQGMALSVALTVLVTMLASLTLLPAMLGFFGERFARTFTQRAARRGAKGRTGEGAVWRRIGALVQRRPLAALLAGGALLVALAAPMLGMRLGFADAGNDAPSSTSRKAYDLLSEGFGPGFNGPLLLVTEGGRDGASQAAGDASRVLGRTAGVKAVTAPRPSGDGRIATVTVFPTTSPQARETADLLLRLRGSVLPAMSAQTGASFALGGPTAATEDYSDKVAGRMPLFVAIVVGLSLILLLAVFRSVLIPLKAALLNLLSIGAALGAMTLVFQHGLLGVEPAPIEAYLPVMVFAVVFGLSMDYEIFLVSRMREEWRRTGDVALAVREGLAHTGSLVTAAGAIMIAVFGAFMLSPQRLLQQTGFGMAVAIFVDAVVIRCLIVPAAMRLLGRRAWWLPRPLARILPRLDVEKH</sequence>
<feature type="transmembrane region" description="Helical" evidence="7">
    <location>
        <begin position="219"/>
        <end position="239"/>
    </location>
</feature>
<feature type="transmembrane region" description="Helical" evidence="7">
    <location>
        <begin position="675"/>
        <end position="700"/>
    </location>
</feature>
<dbReference type="Proteomes" id="UP000501240">
    <property type="component" value="Chromosome"/>
</dbReference>
<dbReference type="RefSeq" id="WP_173092004.1">
    <property type="nucleotide sequence ID" value="NZ_CP053892.1"/>
</dbReference>
<feature type="transmembrane region" description="Helical" evidence="7">
    <location>
        <begin position="598"/>
        <end position="620"/>
    </location>
</feature>
<dbReference type="InterPro" id="IPR000731">
    <property type="entry name" value="SSD"/>
</dbReference>
<feature type="domain" description="SSD" evidence="8">
    <location>
        <begin position="193"/>
        <end position="341"/>
    </location>
</feature>
<organism evidence="9 10">
    <name type="scientific">Actinomadura verrucosospora</name>
    <dbReference type="NCBI Taxonomy" id="46165"/>
    <lineage>
        <taxon>Bacteria</taxon>
        <taxon>Bacillati</taxon>
        <taxon>Actinomycetota</taxon>
        <taxon>Actinomycetes</taxon>
        <taxon>Streptosporangiales</taxon>
        <taxon>Thermomonosporaceae</taxon>
        <taxon>Actinomadura</taxon>
    </lineage>
</organism>
<evidence type="ECO:0000256" key="2">
    <source>
        <dbReference type="ARBA" id="ARBA00010157"/>
    </source>
</evidence>
<keyword evidence="3" id="KW-1003">Cell membrane</keyword>
<dbReference type="EMBL" id="CP053892">
    <property type="protein sequence ID" value="QKG18639.1"/>
    <property type="molecule type" value="Genomic_DNA"/>
</dbReference>
<feature type="transmembrane region" description="Helical" evidence="7">
    <location>
        <begin position="641"/>
        <end position="663"/>
    </location>
</feature>
<feature type="transmembrane region" description="Helical" evidence="7">
    <location>
        <begin position="381"/>
        <end position="400"/>
    </location>
</feature>
<feature type="transmembrane region" description="Helical" evidence="7">
    <location>
        <begin position="192"/>
        <end position="212"/>
    </location>
</feature>
<dbReference type="InterPro" id="IPR050545">
    <property type="entry name" value="Mycobact_MmpL"/>
</dbReference>
<evidence type="ECO:0000313" key="9">
    <source>
        <dbReference type="EMBL" id="QKG18639.1"/>
    </source>
</evidence>